<protein>
    <submittedName>
        <fullName evidence="1">Uncharacterized protein</fullName>
    </submittedName>
</protein>
<reference evidence="1" key="1">
    <citation type="journal article" date="2023" name="Insect Mol. Biol.">
        <title>Genome sequencing provides insights into the evolution of gene families encoding plant cell wall-degrading enzymes in longhorned beetles.</title>
        <authorList>
            <person name="Shin N.R."/>
            <person name="Okamura Y."/>
            <person name="Kirsch R."/>
            <person name="Pauchet Y."/>
        </authorList>
    </citation>
    <scope>NUCLEOTIDE SEQUENCE</scope>
    <source>
        <strain evidence="1">AMC_N1</strain>
    </source>
</reference>
<dbReference type="Proteomes" id="UP001162162">
    <property type="component" value="Unassembled WGS sequence"/>
</dbReference>
<organism evidence="1 2">
    <name type="scientific">Aromia moschata</name>
    <dbReference type="NCBI Taxonomy" id="1265417"/>
    <lineage>
        <taxon>Eukaryota</taxon>
        <taxon>Metazoa</taxon>
        <taxon>Ecdysozoa</taxon>
        <taxon>Arthropoda</taxon>
        <taxon>Hexapoda</taxon>
        <taxon>Insecta</taxon>
        <taxon>Pterygota</taxon>
        <taxon>Neoptera</taxon>
        <taxon>Endopterygota</taxon>
        <taxon>Coleoptera</taxon>
        <taxon>Polyphaga</taxon>
        <taxon>Cucujiformia</taxon>
        <taxon>Chrysomeloidea</taxon>
        <taxon>Cerambycidae</taxon>
        <taxon>Cerambycinae</taxon>
        <taxon>Callichromatini</taxon>
        <taxon>Aromia</taxon>
    </lineage>
</organism>
<keyword evidence="2" id="KW-1185">Reference proteome</keyword>
<comment type="caution">
    <text evidence="1">The sequence shown here is derived from an EMBL/GenBank/DDBJ whole genome shotgun (WGS) entry which is preliminary data.</text>
</comment>
<dbReference type="AlphaFoldDB" id="A0AAV8XQK1"/>
<evidence type="ECO:0000313" key="1">
    <source>
        <dbReference type="EMBL" id="KAJ8940865.1"/>
    </source>
</evidence>
<sequence length="101" mass="11342">MVENLNPAYPIWATLYNEPCLYFVAVLQTFSLTEISSGSSCKQLITGALSHRDVTFRSFAPDFTESTAERTLILISRQTKITTCKSLECKRTAETFGHQNT</sequence>
<evidence type="ECO:0000313" key="2">
    <source>
        <dbReference type="Proteomes" id="UP001162162"/>
    </source>
</evidence>
<name>A0AAV8XQK1_9CUCU</name>
<proteinExistence type="predicted"/>
<gene>
    <name evidence="1" type="ORF">NQ318_010177</name>
</gene>
<dbReference type="EMBL" id="JAPWTK010000405">
    <property type="protein sequence ID" value="KAJ8940865.1"/>
    <property type="molecule type" value="Genomic_DNA"/>
</dbReference>
<accession>A0AAV8XQK1</accession>